<organism evidence="2 4">
    <name type="scientific">Paramecium sonneborni</name>
    <dbReference type="NCBI Taxonomy" id="65129"/>
    <lineage>
        <taxon>Eukaryota</taxon>
        <taxon>Sar</taxon>
        <taxon>Alveolata</taxon>
        <taxon>Ciliophora</taxon>
        <taxon>Intramacronucleata</taxon>
        <taxon>Oligohymenophorea</taxon>
        <taxon>Peniculida</taxon>
        <taxon>Parameciidae</taxon>
        <taxon>Paramecium</taxon>
    </lineage>
</organism>
<protein>
    <submittedName>
        <fullName evidence="2">Uncharacterized protein</fullName>
    </submittedName>
</protein>
<accession>A0A8S1PDS4</accession>
<feature type="region of interest" description="Disordered" evidence="1">
    <location>
        <begin position="185"/>
        <end position="223"/>
    </location>
</feature>
<sequence length="303" mass="36032">MNSDKTNLQKRKASLKPYVYPRCYDMTETFEKKFIKKIQIFNSNLRESRRRTMAEAFRDQEEQGQECTQQLKQNQINDENKTRISLYSRINRLKSFISYKSKPNSQTDRIFFEAEQTLFSKGLISSRNSQNSYQRLKKLYQTELKSSFQSAERSQNNLSKSRDKSKKRASLQLVKATNFHNCSINENQLQDNKGSEDFKDMNKSSRTNSFSRGNSAKKKQNSPILKNQTKKLNFSLFTKLQQLKQKKQIKDCHLWFLQIISIFDFDYFQQITLKIIIYQNKQKVIVYIFLKKNQKFLILGCQK</sequence>
<evidence type="ECO:0000313" key="3">
    <source>
        <dbReference type="EMBL" id="CAD8101362.1"/>
    </source>
</evidence>
<feature type="compositionally biased region" description="Basic and acidic residues" evidence="1">
    <location>
        <begin position="193"/>
        <end position="203"/>
    </location>
</feature>
<feature type="compositionally biased region" description="Polar residues" evidence="1">
    <location>
        <begin position="204"/>
        <end position="214"/>
    </location>
</feature>
<dbReference type="AlphaFoldDB" id="A0A8S1PDS4"/>
<name>A0A8S1PDS4_9CILI</name>
<evidence type="ECO:0000313" key="2">
    <source>
        <dbReference type="EMBL" id="CAD8101360.1"/>
    </source>
</evidence>
<feature type="compositionally biased region" description="Polar residues" evidence="1">
    <location>
        <begin position="147"/>
        <end position="158"/>
    </location>
</feature>
<dbReference type="EMBL" id="CAJJDN010000075">
    <property type="protein sequence ID" value="CAD8101360.1"/>
    <property type="molecule type" value="Genomic_DNA"/>
</dbReference>
<evidence type="ECO:0000313" key="4">
    <source>
        <dbReference type="Proteomes" id="UP000692954"/>
    </source>
</evidence>
<evidence type="ECO:0000256" key="1">
    <source>
        <dbReference type="SAM" id="MobiDB-lite"/>
    </source>
</evidence>
<dbReference type="EMBL" id="CAJJDN010000075">
    <property type="protein sequence ID" value="CAD8101362.1"/>
    <property type="molecule type" value="Genomic_DNA"/>
</dbReference>
<feature type="region of interest" description="Disordered" evidence="1">
    <location>
        <begin position="147"/>
        <end position="167"/>
    </location>
</feature>
<proteinExistence type="predicted"/>
<reference evidence="2" key="1">
    <citation type="submission" date="2021-01" db="EMBL/GenBank/DDBJ databases">
        <authorList>
            <consortium name="Genoscope - CEA"/>
            <person name="William W."/>
        </authorList>
    </citation>
    <scope>NUCLEOTIDE SEQUENCE</scope>
</reference>
<comment type="caution">
    <text evidence="2">The sequence shown here is derived from an EMBL/GenBank/DDBJ whole genome shotgun (WGS) entry which is preliminary data.</text>
</comment>
<dbReference type="Proteomes" id="UP000692954">
    <property type="component" value="Unassembled WGS sequence"/>
</dbReference>
<keyword evidence="4" id="KW-1185">Reference proteome</keyword>
<gene>
    <name evidence="2" type="ORF">PSON_ATCC_30995.1.T0750234</name>
    <name evidence="3" type="ORF">PSON_ATCC_30995.1.T0750235</name>
</gene>